<dbReference type="Proteomes" id="UP001217500">
    <property type="component" value="Chromosome"/>
</dbReference>
<dbReference type="PANTHER" id="PTHR35024:SF4">
    <property type="entry name" value="POLYMER-FORMING CYTOSKELETAL PROTEIN"/>
    <property type="match status" value="1"/>
</dbReference>
<dbReference type="InterPro" id="IPR007607">
    <property type="entry name" value="BacA/B"/>
</dbReference>
<dbReference type="KEGG" id="gso:PH603_09500"/>
<sequence length="121" mass="12270">MASVSGPSTPSILSADVTIEGNVTVNGELQLDGTIKGDVVCGELVMGEHGSVTGTVTADSATIRGNIKGEVKVRVLRVEKSAVINGDLYQESLSVEAGAKLTGRIADLSTVTRAAAKSAAE</sequence>
<organism evidence="2 3">
    <name type="scientific">Gimibacter soli</name>
    <dbReference type="NCBI Taxonomy" id="3024400"/>
    <lineage>
        <taxon>Bacteria</taxon>
        <taxon>Pseudomonadati</taxon>
        <taxon>Pseudomonadota</taxon>
        <taxon>Alphaproteobacteria</taxon>
        <taxon>Kordiimonadales</taxon>
        <taxon>Temperatibacteraceae</taxon>
        <taxon>Gimibacter</taxon>
    </lineage>
</organism>
<name>A0AAE9XT58_9PROT</name>
<dbReference type="EMBL" id="CP116805">
    <property type="protein sequence ID" value="WCL52773.1"/>
    <property type="molecule type" value="Genomic_DNA"/>
</dbReference>
<accession>A0AAE9XT58</accession>
<evidence type="ECO:0000256" key="1">
    <source>
        <dbReference type="ARBA" id="ARBA00044755"/>
    </source>
</evidence>
<reference evidence="2" key="1">
    <citation type="submission" date="2023-01" db="EMBL/GenBank/DDBJ databases">
        <title>The genome sequence of Kordiimonadaceae bacterium 6D33.</title>
        <authorList>
            <person name="Liu Y."/>
        </authorList>
    </citation>
    <scope>NUCLEOTIDE SEQUENCE</scope>
    <source>
        <strain evidence="2">6D33</strain>
    </source>
</reference>
<evidence type="ECO:0000313" key="3">
    <source>
        <dbReference type="Proteomes" id="UP001217500"/>
    </source>
</evidence>
<dbReference type="AlphaFoldDB" id="A0AAE9XT58"/>
<dbReference type="RefSeq" id="WP_289502178.1">
    <property type="nucleotide sequence ID" value="NZ_CP116805.1"/>
</dbReference>
<keyword evidence="3" id="KW-1185">Reference proteome</keyword>
<gene>
    <name evidence="2" type="ORF">PH603_09500</name>
</gene>
<proteinExistence type="inferred from homology"/>
<dbReference type="PANTHER" id="PTHR35024">
    <property type="entry name" value="HYPOTHETICAL CYTOSOLIC PROTEIN"/>
    <property type="match status" value="1"/>
</dbReference>
<evidence type="ECO:0000313" key="2">
    <source>
        <dbReference type="EMBL" id="WCL52773.1"/>
    </source>
</evidence>
<dbReference type="Pfam" id="PF04519">
    <property type="entry name" value="Bactofilin"/>
    <property type="match status" value="1"/>
</dbReference>
<comment type="similarity">
    <text evidence="1">Belongs to the bactofilin family.</text>
</comment>
<protein>
    <submittedName>
        <fullName evidence="2">Polymer-forming cytoskeletal protein</fullName>
    </submittedName>
</protein>